<comment type="similarity">
    <text evidence="2">Belongs to the TCHP family.</text>
</comment>
<dbReference type="EMBL" id="JAPFRF010000016">
    <property type="protein sequence ID" value="KAJ7309866.1"/>
    <property type="molecule type" value="Genomic_DNA"/>
</dbReference>
<accession>A0A9Q0XDE3</accession>
<dbReference type="GO" id="GO:0005813">
    <property type="term" value="C:centrosome"/>
    <property type="evidence" value="ECO:0007669"/>
    <property type="project" value="UniProtKB-SubCell"/>
</dbReference>
<evidence type="ECO:0000256" key="3">
    <source>
        <dbReference type="ARBA" id="ARBA00017328"/>
    </source>
</evidence>
<proteinExistence type="inferred from homology"/>
<gene>
    <name evidence="10" type="ORF">JRQ81_007940</name>
</gene>
<dbReference type="AlphaFoldDB" id="A0A9Q0XDE3"/>
<evidence type="ECO:0000313" key="11">
    <source>
        <dbReference type="Proteomes" id="UP001142489"/>
    </source>
</evidence>
<protein>
    <recommendedName>
        <fullName evidence="3">Trichoplein keratin filament-binding protein</fullName>
    </recommendedName>
</protein>
<feature type="domain" description="Trichohyalin-plectin-homology" evidence="9">
    <location>
        <begin position="214"/>
        <end position="551"/>
    </location>
</feature>
<name>A0A9Q0XDE3_9SAUR</name>
<dbReference type="GO" id="GO:0006915">
    <property type="term" value="P:apoptotic process"/>
    <property type="evidence" value="ECO:0007669"/>
    <property type="project" value="TreeGrafter"/>
</dbReference>
<dbReference type="PANTHER" id="PTHR31183">
    <property type="entry name" value="TRICHOPLEIN KERATIN FILAMENT-BINDING PROTEIN FAMILY MEMBER"/>
    <property type="match status" value="1"/>
</dbReference>
<reference evidence="10" key="1">
    <citation type="journal article" date="2023" name="DNA Res.">
        <title>Chromosome-level genome assembly of Phrynocephalus forsythii using third-generation DNA sequencing and Hi-C analysis.</title>
        <authorList>
            <person name="Qi Y."/>
            <person name="Zhao W."/>
            <person name="Zhao Y."/>
            <person name="Niu C."/>
            <person name="Cao S."/>
            <person name="Zhang Y."/>
        </authorList>
    </citation>
    <scope>NUCLEOTIDE SEQUENCE</scope>
    <source>
        <tissue evidence="10">Muscle</tissue>
    </source>
</reference>
<evidence type="ECO:0000256" key="6">
    <source>
        <dbReference type="ARBA" id="ARBA00023212"/>
    </source>
</evidence>
<dbReference type="Pfam" id="PF13868">
    <property type="entry name" value="TPH"/>
    <property type="match status" value="1"/>
</dbReference>
<evidence type="ECO:0000256" key="8">
    <source>
        <dbReference type="SAM" id="MobiDB-lite"/>
    </source>
</evidence>
<evidence type="ECO:0000256" key="2">
    <source>
        <dbReference type="ARBA" id="ARBA00010777"/>
    </source>
</evidence>
<keyword evidence="11" id="KW-1185">Reference proteome</keyword>
<feature type="coiled-coil region" evidence="7">
    <location>
        <begin position="141"/>
        <end position="206"/>
    </location>
</feature>
<dbReference type="PANTHER" id="PTHR31183:SF2">
    <property type="entry name" value="TRICHOPLEIN KERATIN FILAMENT-BINDING PROTEIN"/>
    <property type="match status" value="1"/>
</dbReference>
<evidence type="ECO:0000256" key="5">
    <source>
        <dbReference type="ARBA" id="ARBA00023054"/>
    </source>
</evidence>
<dbReference type="InterPro" id="IPR043597">
    <property type="entry name" value="TPH_dom"/>
</dbReference>
<keyword evidence="6" id="KW-0206">Cytoskeleton</keyword>
<feature type="region of interest" description="Disordered" evidence="8">
    <location>
        <begin position="489"/>
        <end position="569"/>
    </location>
</feature>
<sequence>MEAPAVPEVAETVRHFGGARSGNRESNRFVVGEASAERRVLSSAAAVPGVPLSFFQDPGGLGQLVLLGAQMALPTMPSFWSSRSRALEQQIVRHREQEARFRQQWELNSRYFKQSGLYTSKQAQWSSRQSYQQSMDAYHHEKLKEENRASLEQRRQRLQQLLFEEREMLAEELSALRLSKDEAGEMAQKKEALKSAREERRKQIVEERLYECWKKNSAKLREVETELHKKHVAEAWGDQRAQRQQREASEWEEKTRLENKYEAARREALERMAAAEARRKEQAQRQAEFLRQQMEELRRREAEAAKLKEEEEQLLRQHWELAALEEDRKRQEQERKKIELGRFLKHQYHVQLKRRAQQIQEELEEDRRILLALAKEEEGDSQRLQLARREQAVAAVAWMKEVVEDQLRLERERAAELETIFREEAKQVWEKREEEWERERKARDRLMAEVLAERARQIRERMELNQQAQEESVKSREQLIRELEEAKQLTQREKEEEALQKTARRRELEAQLTERQRQEQEDWRQQQEEEAEARKEEERLQALEEEEARHMAQRGYRNPRYSYPKTAWT</sequence>
<dbReference type="GO" id="GO:0045095">
    <property type="term" value="C:keratin filament"/>
    <property type="evidence" value="ECO:0007669"/>
    <property type="project" value="TreeGrafter"/>
</dbReference>
<evidence type="ECO:0000256" key="1">
    <source>
        <dbReference type="ARBA" id="ARBA00004300"/>
    </source>
</evidence>
<dbReference type="Proteomes" id="UP001142489">
    <property type="component" value="Unassembled WGS sequence"/>
</dbReference>
<evidence type="ECO:0000256" key="7">
    <source>
        <dbReference type="SAM" id="Coils"/>
    </source>
</evidence>
<dbReference type="OrthoDB" id="6431598at2759"/>
<feature type="compositionally biased region" description="Basic and acidic residues" evidence="8">
    <location>
        <begin position="489"/>
        <end position="550"/>
    </location>
</feature>
<dbReference type="InterPro" id="IPR043596">
    <property type="entry name" value="CFAP53/TCHP"/>
</dbReference>
<evidence type="ECO:0000259" key="9">
    <source>
        <dbReference type="Pfam" id="PF13868"/>
    </source>
</evidence>
<keyword evidence="5 7" id="KW-0175">Coiled coil</keyword>
<keyword evidence="4" id="KW-0963">Cytoplasm</keyword>
<evidence type="ECO:0000256" key="4">
    <source>
        <dbReference type="ARBA" id="ARBA00022490"/>
    </source>
</evidence>
<comment type="subcellular location">
    <subcellularLocation>
        <location evidence="1">Cytoplasm</location>
        <location evidence="1">Cytoskeleton</location>
        <location evidence="1">Microtubule organizing center</location>
        <location evidence="1">Centrosome</location>
    </subcellularLocation>
</comment>
<feature type="coiled-coil region" evidence="7">
    <location>
        <begin position="258"/>
        <end position="376"/>
    </location>
</feature>
<comment type="caution">
    <text evidence="10">The sequence shown here is derived from an EMBL/GenBank/DDBJ whole genome shotgun (WGS) entry which is preliminary data.</text>
</comment>
<organism evidence="10 11">
    <name type="scientific">Phrynocephalus forsythii</name>
    <dbReference type="NCBI Taxonomy" id="171643"/>
    <lineage>
        <taxon>Eukaryota</taxon>
        <taxon>Metazoa</taxon>
        <taxon>Chordata</taxon>
        <taxon>Craniata</taxon>
        <taxon>Vertebrata</taxon>
        <taxon>Euteleostomi</taxon>
        <taxon>Lepidosauria</taxon>
        <taxon>Squamata</taxon>
        <taxon>Bifurcata</taxon>
        <taxon>Unidentata</taxon>
        <taxon>Episquamata</taxon>
        <taxon>Toxicofera</taxon>
        <taxon>Iguania</taxon>
        <taxon>Acrodonta</taxon>
        <taxon>Agamidae</taxon>
        <taxon>Agaminae</taxon>
        <taxon>Phrynocephalus</taxon>
    </lineage>
</organism>
<evidence type="ECO:0000313" key="10">
    <source>
        <dbReference type="EMBL" id="KAJ7309866.1"/>
    </source>
</evidence>